<keyword evidence="4" id="KW-1185">Reference proteome</keyword>
<name>A0A5R8MEZ0_9GAMM</name>
<protein>
    <submittedName>
        <fullName evidence="3">Uncharacterized protein</fullName>
    </submittedName>
</protein>
<dbReference type="EMBL" id="VBUI01000018">
    <property type="protein sequence ID" value="TLF48694.1"/>
    <property type="molecule type" value="Genomic_DNA"/>
</dbReference>
<feature type="chain" id="PRO_5024331364" evidence="2">
    <location>
        <begin position="23"/>
        <end position="79"/>
    </location>
</feature>
<keyword evidence="2" id="KW-0732">Signal</keyword>
<evidence type="ECO:0000256" key="1">
    <source>
        <dbReference type="SAM" id="MobiDB-lite"/>
    </source>
</evidence>
<dbReference type="AlphaFoldDB" id="A0A5R8MEZ0"/>
<dbReference type="OrthoDB" id="6172588at2"/>
<comment type="caution">
    <text evidence="3">The sequence shown here is derived from an EMBL/GenBank/DDBJ whole genome shotgun (WGS) entry which is preliminary data.</text>
</comment>
<feature type="signal peptide" evidence="2">
    <location>
        <begin position="1"/>
        <end position="22"/>
    </location>
</feature>
<dbReference type="RefSeq" id="WP_138181806.1">
    <property type="nucleotide sequence ID" value="NZ_VBUI01000018.1"/>
</dbReference>
<evidence type="ECO:0000313" key="3">
    <source>
        <dbReference type="EMBL" id="TLF48694.1"/>
    </source>
</evidence>
<proteinExistence type="predicted"/>
<feature type="region of interest" description="Disordered" evidence="1">
    <location>
        <begin position="44"/>
        <end position="79"/>
    </location>
</feature>
<gene>
    <name evidence="3" type="ORF">FEI13_12245</name>
</gene>
<reference evidence="3 4" key="1">
    <citation type="journal article" date="2007" name="Int. J. Syst. Evol. Microbiol.">
        <title>Halomonas saccharevitans sp. nov., Halomonas arcis sp. nov. and Halomonas subterranea sp. nov., halophilic bacteria isolated from hypersaline environments of China.</title>
        <authorList>
            <person name="Xu X.W."/>
            <person name="Wu Y.H."/>
            <person name="Zhou Z."/>
            <person name="Wang C.S."/>
            <person name="Zhou Y.G."/>
            <person name="Zhang H.B."/>
            <person name="Wang Y."/>
            <person name="Wu M."/>
        </authorList>
    </citation>
    <scope>NUCLEOTIDE SEQUENCE [LARGE SCALE GENOMIC DNA]</scope>
    <source>
        <strain evidence="3 4">TBZ3</strain>
    </source>
</reference>
<sequence>MKLTTLTAILLISLGSVSASLASDSTYLQERTARLHQEIADTRQARGQGMMGTERIQSRELQQTFQRGQQLRQQERWWK</sequence>
<evidence type="ECO:0000313" key="4">
    <source>
        <dbReference type="Proteomes" id="UP000306973"/>
    </source>
</evidence>
<accession>A0A5R8MEZ0</accession>
<feature type="compositionally biased region" description="Low complexity" evidence="1">
    <location>
        <begin position="59"/>
        <end position="72"/>
    </location>
</feature>
<organism evidence="3 4">
    <name type="scientific">Halomonas urmiana</name>
    <dbReference type="NCBI Taxonomy" id="490901"/>
    <lineage>
        <taxon>Bacteria</taxon>
        <taxon>Pseudomonadati</taxon>
        <taxon>Pseudomonadota</taxon>
        <taxon>Gammaproteobacteria</taxon>
        <taxon>Oceanospirillales</taxon>
        <taxon>Halomonadaceae</taxon>
        <taxon>Halomonas</taxon>
    </lineage>
</organism>
<evidence type="ECO:0000256" key="2">
    <source>
        <dbReference type="SAM" id="SignalP"/>
    </source>
</evidence>
<dbReference type="Proteomes" id="UP000306973">
    <property type="component" value="Unassembled WGS sequence"/>
</dbReference>